<gene>
    <name evidence="1" type="ORF">LTR09_010757</name>
</gene>
<dbReference type="PANTHER" id="PTHR43415:SF5">
    <property type="entry name" value="ACETYLTRANSFERASE"/>
    <property type="match status" value="1"/>
</dbReference>
<reference evidence="1" key="1">
    <citation type="submission" date="2023-04" db="EMBL/GenBank/DDBJ databases">
        <title>Black Yeasts Isolated from many extreme environments.</title>
        <authorList>
            <person name="Coleine C."/>
            <person name="Stajich J.E."/>
            <person name="Selbmann L."/>
        </authorList>
    </citation>
    <scope>NUCLEOTIDE SEQUENCE</scope>
    <source>
        <strain evidence="1">CCFEE 5312</strain>
    </source>
</reference>
<evidence type="ECO:0000313" key="1">
    <source>
        <dbReference type="EMBL" id="KAK3047932.1"/>
    </source>
</evidence>
<accession>A0AAJ0DDS2</accession>
<dbReference type="EMBL" id="JAWDJX010000055">
    <property type="protein sequence ID" value="KAK3047932.1"/>
    <property type="molecule type" value="Genomic_DNA"/>
</dbReference>
<protein>
    <recommendedName>
        <fullName evidence="3">N-acetyltransferase domain-containing protein</fullName>
    </recommendedName>
</protein>
<dbReference type="SUPFAM" id="SSF55729">
    <property type="entry name" value="Acyl-CoA N-acyltransferases (Nat)"/>
    <property type="match status" value="1"/>
</dbReference>
<dbReference type="PANTHER" id="PTHR43415">
    <property type="entry name" value="SPERMIDINE N(1)-ACETYLTRANSFERASE"/>
    <property type="match status" value="1"/>
</dbReference>
<proteinExistence type="predicted"/>
<comment type="caution">
    <text evidence="1">The sequence shown here is derived from an EMBL/GenBank/DDBJ whole genome shotgun (WGS) entry which is preliminary data.</text>
</comment>
<evidence type="ECO:0008006" key="3">
    <source>
        <dbReference type="Google" id="ProtNLM"/>
    </source>
</evidence>
<sequence>MSNPWRSERLIYRSIEVEDEPFISLISNDAEAFMNGAPVIPTPQGKKSATQSREWFATQLVSTIICLPPPVSDPSAIGTDDAAAKPIPIGWIVLMADDPRFVHHRKSEIGINIVKPYQGQGIEIGGFGYNTGALRLYEKLGFKMEGRKRDFFWHDGAYWDLVGLSMLEEEWRELYGKQ</sequence>
<dbReference type="InterPro" id="IPR016181">
    <property type="entry name" value="Acyl_CoA_acyltransferase"/>
</dbReference>
<dbReference type="Gene3D" id="3.40.630.30">
    <property type="match status" value="2"/>
</dbReference>
<keyword evidence="2" id="KW-1185">Reference proteome</keyword>
<organism evidence="1 2">
    <name type="scientific">Extremus antarcticus</name>
    <dbReference type="NCBI Taxonomy" id="702011"/>
    <lineage>
        <taxon>Eukaryota</taxon>
        <taxon>Fungi</taxon>
        <taxon>Dikarya</taxon>
        <taxon>Ascomycota</taxon>
        <taxon>Pezizomycotina</taxon>
        <taxon>Dothideomycetes</taxon>
        <taxon>Dothideomycetidae</taxon>
        <taxon>Mycosphaerellales</taxon>
        <taxon>Extremaceae</taxon>
        <taxon>Extremus</taxon>
    </lineage>
</organism>
<name>A0AAJ0DDS2_9PEZI</name>
<evidence type="ECO:0000313" key="2">
    <source>
        <dbReference type="Proteomes" id="UP001271007"/>
    </source>
</evidence>
<dbReference type="AlphaFoldDB" id="A0AAJ0DDS2"/>
<dbReference type="Proteomes" id="UP001271007">
    <property type="component" value="Unassembled WGS sequence"/>
</dbReference>